<dbReference type="Gene3D" id="3.40.50.2000">
    <property type="entry name" value="Glycogen Phosphorylase B"/>
    <property type="match status" value="1"/>
</dbReference>
<dbReference type="AlphaFoldDB" id="A0A6N2C8W9"/>
<gene>
    <name evidence="1" type="ORF">EJD97_015294</name>
</gene>
<dbReference type="PANTHER" id="PTHR45825:SF2">
    <property type="entry name" value="STARCH SYNTHASE 2, CHLOROPLASTIC_AMYLOPLASTIC"/>
    <property type="match status" value="1"/>
</dbReference>
<dbReference type="SUPFAM" id="SSF53756">
    <property type="entry name" value="UDP-Glycosyltransferase/glycogen phosphorylase"/>
    <property type="match status" value="1"/>
</dbReference>
<comment type="caution">
    <text evidence="1">The sequence shown here is derived from an EMBL/GenBank/DDBJ whole genome shotgun (WGS) entry which is preliminary data.</text>
</comment>
<name>A0A6N2C8W9_SOLCI</name>
<protein>
    <submittedName>
        <fullName evidence="1">Uncharacterized protein</fullName>
    </submittedName>
</protein>
<sequence length="80" mass="9127">MDPFNLYDPVVVSDGYRNCSLDTLQTGKPQYKAALHKQLDLPARDDVQLISFIRRLDPQKGLDLIVEAAPWKIVRSETSR</sequence>
<accession>A0A6N2C8W9</accession>
<dbReference type="EMBL" id="RXGB01000401">
    <property type="protein sequence ID" value="TMX03625.1"/>
    <property type="molecule type" value="Genomic_DNA"/>
</dbReference>
<reference evidence="1" key="1">
    <citation type="submission" date="2019-05" db="EMBL/GenBank/DDBJ databases">
        <title>The de novo reference genome and transcriptome assemblies of the wild tomato species Solanum chilense.</title>
        <authorList>
            <person name="Stam R."/>
            <person name="Nosenko T."/>
            <person name="Hoerger A.C."/>
            <person name="Stephan W."/>
            <person name="Seidel M.A."/>
            <person name="Kuhn J.M.M."/>
            <person name="Haberer G."/>
            <person name="Tellier A."/>
        </authorList>
    </citation>
    <scope>NUCLEOTIDE SEQUENCE</scope>
    <source>
        <tissue evidence="1">Mature leaves</tissue>
    </source>
</reference>
<organism evidence="1">
    <name type="scientific">Solanum chilense</name>
    <name type="common">Tomato</name>
    <name type="synonym">Lycopersicon chilense</name>
    <dbReference type="NCBI Taxonomy" id="4083"/>
    <lineage>
        <taxon>Eukaryota</taxon>
        <taxon>Viridiplantae</taxon>
        <taxon>Streptophyta</taxon>
        <taxon>Embryophyta</taxon>
        <taxon>Tracheophyta</taxon>
        <taxon>Spermatophyta</taxon>
        <taxon>Magnoliopsida</taxon>
        <taxon>eudicotyledons</taxon>
        <taxon>Gunneridae</taxon>
        <taxon>Pentapetalae</taxon>
        <taxon>asterids</taxon>
        <taxon>lamiids</taxon>
        <taxon>Solanales</taxon>
        <taxon>Solanaceae</taxon>
        <taxon>Solanoideae</taxon>
        <taxon>Solaneae</taxon>
        <taxon>Solanum</taxon>
        <taxon>Solanum subgen. Lycopersicon</taxon>
    </lineage>
</organism>
<evidence type="ECO:0000313" key="1">
    <source>
        <dbReference type="EMBL" id="TMX03625.1"/>
    </source>
</evidence>
<proteinExistence type="predicted"/>
<dbReference type="PANTHER" id="PTHR45825">
    <property type="entry name" value="GRANULE-BOUND STARCH SYNTHASE 1, CHLOROPLASTIC/AMYLOPLASTIC"/>
    <property type="match status" value="1"/>
</dbReference>